<dbReference type="InterPro" id="IPR005883">
    <property type="entry name" value="PilM"/>
</dbReference>
<evidence type="ECO:0000313" key="1">
    <source>
        <dbReference type="EMBL" id="PJB89162.1"/>
    </source>
</evidence>
<reference evidence="2" key="1">
    <citation type="submission" date="2017-09" db="EMBL/GenBank/DDBJ databases">
        <title>Depth-based differentiation of microbial function through sediment-hosted aquifers and enrichment of novel symbionts in the deep terrestrial subsurface.</title>
        <authorList>
            <person name="Probst A.J."/>
            <person name="Ladd B."/>
            <person name="Jarett J.K."/>
            <person name="Geller-Mcgrath D.E."/>
            <person name="Sieber C.M.K."/>
            <person name="Emerson J.B."/>
            <person name="Anantharaman K."/>
            <person name="Thomas B.C."/>
            <person name="Malmstrom R."/>
            <person name="Stieglmeier M."/>
            <person name="Klingl A."/>
            <person name="Woyke T."/>
            <person name="Ryan C.M."/>
            <person name="Banfield J.F."/>
        </authorList>
    </citation>
    <scope>NUCLEOTIDE SEQUENCE [LARGE SCALE GENOMIC DNA]</scope>
</reference>
<organism evidence="1 2">
    <name type="scientific">Candidatus Roizmanbacteria bacterium CG_4_9_14_0_8_um_filter_34_12</name>
    <dbReference type="NCBI Taxonomy" id="1974840"/>
    <lineage>
        <taxon>Bacteria</taxon>
        <taxon>Candidatus Roizmaniibacteriota</taxon>
    </lineage>
</organism>
<dbReference type="Gene3D" id="3.30.1490.300">
    <property type="match status" value="1"/>
</dbReference>
<evidence type="ECO:0008006" key="3">
    <source>
        <dbReference type="Google" id="ProtNLM"/>
    </source>
</evidence>
<sequence>MASNYITIEIGEKHTRVIDADIKKEKLTLQSAGYDLTSKDYFTATSSVVIEAQAKLIQTLISNLKIKKTDVGLIIPDGQTYSQIIEMPKLNEKELLSAIRYQADQFVPMPIEKVSLDIEILKEDPETRKLLILIVAAPKTLVNKIEKTASTADLNPIFLKNELSAFINFPSQFIKSDDKDDTLI</sequence>
<comment type="caution">
    <text evidence="1">The sequence shown here is derived from an EMBL/GenBank/DDBJ whole genome shotgun (WGS) entry which is preliminary data.</text>
</comment>
<dbReference type="Proteomes" id="UP000229706">
    <property type="component" value="Unassembled WGS sequence"/>
</dbReference>
<dbReference type="EMBL" id="PFTH01000047">
    <property type="protein sequence ID" value="PJB89162.1"/>
    <property type="molecule type" value="Genomic_DNA"/>
</dbReference>
<dbReference type="SUPFAM" id="SSF53067">
    <property type="entry name" value="Actin-like ATPase domain"/>
    <property type="match status" value="1"/>
</dbReference>
<accession>A0A2M8DDS1</accession>
<feature type="non-terminal residue" evidence="1">
    <location>
        <position position="184"/>
    </location>
</feature>
<evidence type="ECO:0000313" key="2">
    <source>
        <dbReference type="Proteomes" id="UP000229706"/>
    </source>
</evidence>
<protein>
    <recommendedName>
        <fullName evidence="3">SHS2 domain-containing protein</fullName>
    </recommendedName>
</protein>
<name>A0A2M8DDS1_9BACT</name>
<gene>
    <name evidence="1" type="ORF">CO083_01160</name>
</gene>
<proteinExistence type="predicted"/>
<dbReference type="InterPro" id="IPR043129">
    <property type="entry name" value="ATPase_NBD"/>
</dbReference>
<dbReference type="Pfam" id="PF11104">
    <property type="entry name" value="PilM_2"/>
    <property type="match status" value="1"/>
</dbReference>
<dbReference type="AlphaFoldDB" id="A0A2M8DDS1"/>